<evidence type="ECO:0000313" key="3">
    <source>
        <dbReference type="Proteomes" id="UP000001861"/>
    </source>
</evidence>
<dbReference type="RefSeq" id="XP_001838332.2">
    <property type="nucleotide sequence ID" value="XM_001838280.2"/>
</dbReference>
<sequence>MMPSTTDSDRVCSPVEEVSESQEREDDSSQPSASSSSESQAMMRASSLAPTEIDDPDADQLATLLTSHNIKIRDYAYVPSTRPPVAELFDQYEGIAEYEYRLRQRPRLYPITGKVLRRLLDIGWVTMDEVNSRCHAMDFEELRKADERPGGPYPYIVRWKEGEYIAGGILVAAPNSERQRVQVMEARREKWMRLDRVRRRMELEMESERVERERAEEVLRARRLQLRREMMERRKRSLGDIEEDSSSGPKRRKVEGDEVAEEEEFVESQNDYNVPDDFMDDAEEPALGSQQEPEPWTREYWDKQPGMAAFKPEKQYPAPLSEYDPEIYPEARSIIESQEQSQQRRGALLHHSPSPGPSSSPFAPSSSSPGAGPSTRPLQPAGTQPLVRTDTPPLEESQPSQPQHQMGPGLGKPNRGLKRTLSRTQTFSQL</sequence>
<accession>A8P2I9</accession>
<dbReference type="InParanoid" id="A8P2I9"/>
<dbReference type="Proteomes" id="UP000001861">
    <property type="component" value="Unassembled WGS sequence"/>
</dbReference>
<gene>
    <name evidence="2" type="ORF">CC1G_04776</name>
</gene>
<dbReference type="VEuPathDB" id="FungiDB:CC1G_04776"/>
<feature type="compositionally biased region" description="Low complexity" evidence="1">
    <location>
        <begin position="357"/>
        <end position="374"/>
    </location>
</feature>
<feature type="compositionally biased region" description="Low complexity" evidence="1">
    <location>
        <begin position="29"/>
        <end position="47"/>
    </location>
</feature>
<proteinExistence type="predicted"/>
<dbReference type="GeneID" id="6014912"/>
<feature type="compositionally biased region" description="Acidic residues" evidence="1">
    <location>
        <begin position="17"/>
        <end position="28"/>
    </location>
</feature>
<feature type="compositionally biased region" description="Low complexity" evidence="1">
    <location>
        <begin position="332"/>
        <end position="345"/>
    </location>
</feature>
<reference evidence="2 3" key="1">
    <citation type="journal article" date="2010" name="Proc. Natl. Acad. Sci. U.S.A.">
        <title>Insights into evolution of multicellular fungi from the assembled chromosomes of the mushroom Coprinopsis cinerea (Coprinus cinereus).</title>
        <authorList>
            <person name="Stajich J.E."/>
            <person name="Wilke S.K."/>
            <person name="Ahren D."/>
            <person name="Au C.H."/>
            <person name="Birren B.W."/>
            <person name="Borodovsky M."/>
            <person name="Burns C."/>
            <person name="Canback B."/>
            <person name="Casselton L.A."/>
            <person name="Cheng C.K."/>
            <person name="Deng J."/>
            <person name="Dietrich F.S."/>
            <person name="Fargo D.C."/>
            <person name="Farman M.L."/>
            <person name="Gathman A.C."/>
            <person name="Goldberg J."/>
            <person name="Guigo R."/>
            <person name="Hoegger P.J."/>
            <person name="Hooker J.B."/>
            <person name="Huggins A."/>
            <person name="James T.Y."/>
            <person name="Kamada T."/>
            <person name="Kilaru S."/>
            <person name="Kodira C."/>
            <person name="Kues U."/>
            <person name="Kupfer D."/>
            <person name="Kwan H.S."/>
            <person name="Lomsadze A."/>
            <person name="Li W."/>
            <person name="Lilly W.W."/>
            <person name="Ma L.J."/>
            <person name="Mackey A.J."/>
            <person name="Manning G."/>
            <person name="Martin F."/>
            <person name="Muraguchi H."/>
            <person name="Natvig D.O."/>
            <person name="Palmerini H."/>
            <person name="Ramesh M.A."/>
            <person name="Rehmeyer C.J."/>
            <person name="Roe B.A."/>
            <person name="Shenoy N."/>
            <person name="Stanke M."/>
            <person name="Ter-Hovhannisyan V."/>
            <person name="Tunlid A."/>
            <person name="Velagapudi R."/>
            <person name="Vision T.J."/>
            <person name="Zeng Q."/>
            <person name="Zolan M.E."/>
            <person name="Pukkila P.J."/>
        </authorList>
    </citation>
    <scope>NUCLEOTIDE SEQUENCE [LARGE SCALE GENOMIC DNA]</scope>
    <source>
        <strain evidence="3">Okayama-7 / 130 / ATCC MYA-4618 / FGSC 9003</strain>
    </source>
</reference>
<protein>
    <submittedName>
        <fullName evidence="2">Uncharacterized protein</fullName>
    </submittedName>
</protein>
<keyword evidence="3" id="KW-1185">Reference proteome</keyword>
<dbReference type="KEGG" id="cci:CC1G_04776"/>
<feature type="region of interest" description="Disordered" evidence="1">
    <location>
        <begin position="1"/>
        <end position="55"/>
    </location>
</feature>
<evidence type="ECO:0000313" key="2">
    <source>
        <dbReference type="EMBL" id="EAU83520.2"/>
    </source>
</evidence>
<dbReference type="AlphaFoldDB" id="A8P2I9"/>
<comment type="caution">
    <text evidence="2">The sequence shown here is derived from an EMBL/GenBank/DDBJ whole genome shotgun (WGS) entry which is preliminary data.</text>
</comment>
<dbReference type="HOGENOM" id="CLU_637804_0_0_1"/>
<name>A8P2I9_COPC7</name>
<organism evidence="2 3">
    <name type="scientific">Coprinopsis cinerea (strain Okayama-7 / 130 / ATCC MYA-4618 / FGSC 9003)</name>
    <name type="common">Inky cap fungus</name>
    <name type="synonym">Hormographiella aspergillata</name>
    <dbReference type="NCBI Taxonomy" id="240176"/>
    <lineage>
        <taxon>Eukaryota</taxon>
        <taxon>Fungi</taxon>
        <taxon>Dikarya</taxon>
        <taxon>Basidiomycota</taxon>
        <taxon>Agaricomycotina</taxon>
        <taxon>Agaricomycetes</taxon>
        <taxon>Agaricomycetidae</taxon>
        <taxon>Agaricales</taxon>
        <taxon>Agaricineae</taxon>
        <taxon>Psathyrellaceae</taxon>
        <taxon>Coprinopsis</taxon>
    </lineage>
</organism>
<feature type="region of interest" description="Disordered" evidence="1">
    <location>
        <begin position="233"/>
        <end position="430"/>
    </location>
</feature>
<feature type="compositionally biased region" description="Low complexity" evidence="1">
    <location>
        <begin position="392"/>
        <end position="405"/>
    </location>
</feature>
<dbReference type="OrthoDB" id="2997660at2759"/>
<evidence type="ECO:0000256" key="1">
    <source>
        <dbReference type="SAM" id="MobiDB-lite"/>
    </source>
</evidence>
<feature type="compositionally biased region" description="Acidic residues" evidence="1">
    <location>
        <begin position="257"/>
        <end position="266"/>
    </location>
</feature>
<dbReference type="EMBL" id="AACS02000013">
    <property type="protein sequence ID" value="EAU83520.2"/>
    <property type="molecule type" value="Genomic_DNA"/>
</dbReference>